<keyword evidence="3" id="KW-1185">Reference proteome</keyword>
<dbReference type="Pfam" id="PF01797">
    <property type="entry name" value="Y1_Tnp"/>
    <property type="match status" value="1"/>
</dbReference>
<organism evidence="2 3">
    <name type="scientific">Hymenobacter artigasi</name>
    <dbReference type="NCBI Taxonomy" id="2719616"/>
    <lineage>
        <taxon>Bacteria</taxon>
        <taxon>Pseudomonadati</taxon>
        <taxon>Bacteroidota</taxon>
        <taxon>Cytophagia</taxon>
        <taxon>Cytophagales</taxon>
        <taxon>Hymenobacteraceae</taxon>
        <taxon>Hymenobacter</taxon>
    </lineage>
</organism>
<dbReference type="RefSeq" id="WP_168674389.1">
    <property type="nucleotide sequence ID" value="NZ_JAAVTK010000011.1"/>
</dbReference>
<dbReference type="PANTHER" id="PTHR36966:SF1">
    <property type="entry name" value="REP-ASSOCIATED TYROSINE TRANSPOSASE"/>
    <property type="match status" value="1"/>
</dbReference>
<dbReference type="EMBL" id="JAAVTK010000011">
    <property type="protein sequence ID" value="NKI90794.1"/>
    <property type="molecule type" value="Genomic_DNA"/>
</dbReference>
<name>A0ABX1HLN8_9BACT</name>
<dbReference type="SMART" id="SM01321">
    <property type="entry name" value="Y1_Tnp"/>
    <property type="match status" value="1"/>
</dbReference>
<proteinExistence type="predicted"/>
<dbReference type="InterPro" id="IPR036515">
    <property type="entry name" value="Transposase_17_sf"/>
</dbReference>
<comment type="caution">
    <text evidence="2">The sequence shown here is derived from an EMBL/GenBank/DDBJ whole genome shotgun (WGS) entry which is preliminary data.</text>
</comment>
<evidence type="ECO:0000313" key="2">
    <source>
        <dbReference type="EMBL" id="NKI90794.1"/>
    </source>
</evidence>
<dbReference type="NCBIfam" id="NF047646">
    <property type="entry name" value="REP_Tyr_transpos"/>
    <property type="match status" value="1"/>
</dbReference>
<evidence type="ECO:0000313" key="3">
    <source>
        <dbReference type="Proteomes" id="UP000717634"/>
    </source>
</evidence>
<dbReference type="InterPro" id="IPR052715">
    <property type="entry name" value="RAYT_transposase"/>
</dbReference>
<gene>
    <name evidence="2" type="ORF">HBN54_003404</name>
</gene>
<dbReference type="InterPro" id="IPR002686">
    <property type="entry name" value="Transposase_17"/>
</dbReference>
<sequence>MSDKYTPHNPDGLYFLTLTAVDWVDVFTRKEFKQVIVDSLRYCQQHKGLELYGWCLMPSHLHLLARAAEGFKLGPIIRDFKKFTTKTIVRLAQEGPESRQEWLLYRFEYAAKFLRRLEAHKMWQDGSHAMECYTLAFTRQKLQYIHQNPVQDWRVAEAEHYLFSSAGAYAGVPGMLDVLFIDR</sequence>
<protein>
    <submittedName>
        <fullName evidence="2">REP element-mobilizing transposase RayT</fullName>
    </submittedName>
</protein>
<dbReference type="Gene3D" id="3.30.70.1290">
    <property type="entry name" value="Transposase IS200-like"/>
    <property type="match status" value="1"/>
</dbReference>
<dbReference type="SUPFAM" id="SSF143422">
    <property type="entry name" value="Transposase IS200-like"/>
    <property type="match status" value="1"/>
</dbReference>
<feature type="domain" description="Transposase IS200-like" evidence="1">
    <location>
        <begin position="9"/>
        <end position="148"/>
    </location>
</feature>
<dbReference type="Proteomes" id="UP000717634">
    <property type="component" value="Unassembled WGS sequence"/>
</dbReference>
<dbReference type="PANTHER" id="PTHR36966">
    <property type="entry name" value="REP-ASSOCIATED TYROSINE TRANSPOSASE"/>
    <property type="match status" value="1"/>
</dbReference>
<reference evidence="2 3" key="1">
    <citation type="submission" date="2020-03" db="EMBL/GenBank/DDBJ databases">
        <title>Genomic Encyclopedia of Type Strains, Phase IV (KMG-V): Genome sequencing to study the core and pangenomes of soil and plant-associated prokaryotes.</title>
        <authorList>
            <person name="Whitman W."/>
        </authorList>
    </citation>
    <scope>NUCLEOTIDE SEQUENCE [LARGE SCALE GENOMIC DNA]</scope>
    <source>
        <strain evidence="2 3">1B</strain>
    </source>
</reference>
<accession>A0ABX1HLN8</accession>
<evidence type="ECO:0000259" key="1">
    <source>
        <dbReference type="SMART" id="SM01321"/>
    </source>
</evidence>